<evidence type="ECO:0000256" key="10">
    <source>
        <dbReference type="ARBA" id="ARBA00023303"/>
    </source>
</evidence>
<keyword evidence="7" id="KW-0675">Receptor</keyword>
<accession>A0ABQ9DTB9</accession>
<keyword evidence="10" id="KW-0407">Ion channel</keyword>
<dbReference type="InterPro" id="IPR001320">
    <property type="entry name" value="Iontro_rcpt_C"/>
</dbReference>
<sequence length="228" mass="25563">MSRKAKCDGFMAPEGGGRTFQDLSKQMDISYGTVRDSAVYEYFKAKGTNPLEQDNTFAELWRTISKNNGADNCVSNPSEGIRKAKKGNYAFLWDVTVVEYAALTDDECSVTVIGNSISSKGYGIALQHGSPYRDLFSQRILELQESGDLDVLKQKWWPRMGRCDLNSHTNAQTDGKSLKLHSFAGVFCILAIGLLLACLVAALELWWNSNRCHQETPKEVHNFYSYHN</sequence>
<keyword evidence="9" id="KW-1071">Ligand-gated ion channel</keyword>
<feature type="transmembrane region" description="Helical" evidence="11">
    <location>
        <begin position="183"/>
        <end position="207"/>
    </location>
</feature>
<dbReference type="Proteomes" id="UP001145742">
    <property type="component" value="Unassembled WGS sequence"/>
</dbReference>
<dbReference type="Gene3D" id="3.40.190.10">
    <property type="entry name" value="Periplasmic binding protein-like II"/>
    <property type="match status" value="2"/>
</dbReference>
<protein>
    <recommendedName>
        <fullName evidence="12">Ionotropic glutamate receptor C-terminal domain-containing protein</fullName>
    </recommendedName>
</protein>
<keyword evidence="8" id="KW-0325">Glycoprotein</keyword>
<comment type="caution">
    <text evidence="13">The sequence shown here is derived from an EMBL/GenBank/DDBJ whole genome shotgun (WGS) entry which is preliminary data.</text>
</comment>
<feature type="domain" description="Ionotropic glutamate receptor C-terminal" evidence="12">
    <location>
        <begin position="1"/>
        <end position="159"/>
    </location>
</feature>
<evidence type="ECO:0000256" key="1">
    <source>
        <dbReference type="ARBA" id="ARBA00004141"/>
    </source>
</evidence>
<evidence type="ECO:0000256" key="8">
    <source>
        <dbReference type="ARBA" id="ARBA00023180"/>
    </source>
</evidence>
<evidence type="ECO:0000313" key="14">
    <source>
        <dbReference type="Proteomes" id="UP001145742"/>
    </source>
</evidence>
<comment type="subcellular location">
    <subcellularLocation>
        <location evidence="1">Membrane</location>
        <topology evidence="1">Multi-pass membrane protein</topology>
    </subcellularLocation>
</comment>
<dbReference type="SUPFAM" id="SSF53850">
    <property type="entry name" value="Periplasmic binding protein-like II"/>
    <property type="match status" value="1"/>
</dbReference>
<reference evidence="13" key="1">
    <citation type="submission" date="2019-10" db="EMBL/GenBank/DDBJ databases">
        <authorList>
            <person name="Soares A.E.R."/>
            <person name="Aleixo A."/>
            <person name="Schneider P."/>
            <person name="Miyaki C.Y."/>
            <person name="Schneider M.P."/>
            <person name="Mello C."/>
            <person name="Vasconcelos A.T.R."/>
        </authorList>
    </citation>
    <scope>NUCLEOTIDE SEQUENCE</scope>
    <source>
        <tissue evidence="13">Muscle</tissue>
    </source>
</reference>
<dbReference type="EMBL" id="WHWB01031850">
    <property type="protein sequence ID" value="KAJ7427722.1"/>
    <property type="molecule type" value="Genomic_DNA"/>
</dbReference>
<keyword evidence="5" id="KW-0406">Ion transport</keyword>
<name>A0ABQ9DTB9_9PASS</name>
<keyword evidence="2" id="KW-0813">Transport</keyword>
<evidence type="ECO:0000256" key="3">
    <source>
        <dbReference type="ARBA" id="ARBA00022692"/>
    </source>
</evidence>
<evidence type="ECO:0000256" key="2">
    <source>
        <dbReference type="ARBA" id="ARBA00022448"/>
    </source>
</evidence>
<organism evidence="13 14">
    <name type="scientific">Willisornis vidua</name>
    <name type="common">Xingu scale-backed antbird</name>
    <dbReference type="NCBI Taxonomy" id="1566151"/>
    <lineage>
        <taxon>Eukaryota</taxon>
        <taxon>Metazoa</taxon>
        <taxon>Chordata</taxon>
        <taxon>Craniata</taxon>
        <taxon>Vertebrata</taxon>
        <taxon>Euteleostomi</taxon>
        <taxon>Archelosauria</taxon>
        <taxon>Archosauria</taxon>
        <taxon>Dinosauria</taxon>
        <taxon>Saurischia</taxon>
        <taxon>Theropoda</taxon>
        <taxon>Coelurosauria</taxon>
        <taxon>Aves</taxon>
        <taxon>Neognathae</taxon>
        <taxon>Neoaves</taxon>
        <taxon>Telluraves</taxon>
        <taxon>Australaves</taxon>
        <taxon>Passeriformes</taxon>
        <taxon>Thamnophilidae</taxon>
        <taxon>Willisornis</taxon>
    </lineage>
</organism>
<evidence type="ECO:0000259" key="12">
    <source>
        <dbReference type="SMART" id="SM00079"/>
    </source>
</evidence>
<dbReference type="SMART" id="SM00079">
    <property type="entry name" value="PBPe"/>
    <property type="match status" value="1"/>
</dbReference>
<dbReference type="PANTHER" id="PTHR18966">
    <property type="entry name" value="IONOTROPIC GLUTAMATE RECEPTOR"/>
    <property type="match status" value="1"/>
</dbReference>
<evidence type="ECO:0000256" key="7">
    <source>
        <dbReference type="ARBA" id="ARBA00023170"/>
    </source>
</evidence>
<proteinExistence type="predicted"/>
<evidence type="ECO:0000256" key="9">
    <source>
        <dbReference type="ARBA" id="ARBA00023286"/>
    </source>
</evidence>
<keyword evidence="3 11" id="KW-0812">Transmembrane</keyword>
<evidence type="ECO:0000256" key="4">
    <source>
        <dbReference type="ARBA" id="ARBA00022989"/>
    </source>
</evidence>
<gene>
    <name evidence="13" type="ORF">WISP_04466</name>
</gene>
<keyword evidence="4 11" id="KW-1133">Transmembrane helix</keyword>
<keyword evidence="14" id="KW-1185">Reference proteome</keyword>
<keyword evidence="6 11" id="KW-0472">Membrane</keyword>
<evidence type="ECO:0000256" key="11">
    <source>
        <dbReference type="SAM" id="Phobius"/>
    </source>
</evidence>
<evidence type="ECO:0000256" key="5">
    <source>
        <dbReference type="ARBA" id="ARBA00023065"/>
    </source>
</evidence>
<dbReference type="InterPro" id="IPR015683">
    <property type="entry name" value="Ionotropic_Glu_rcpt"/>
</dbReference>
<evidence type="ECO:0000313" key="13">
    <source>
        <dbReference type="EMBL" id="KAJ7427722.1"/>
    </source>
</evidence>
<evidence type="ECO:0000256" key="6">
    <source>
        <dbReference type="ARBA" id="ARBA00023136"/>
    </source>
</evidence>